<keyword evidence="2" id="KW-1185">Reference proteome</keyword>
<organism evidence="1 2">
    <name type="scientific">Dallia pectoralis</name>
    <name type="common">Alaska blackfish</name>
    <dbReference type="NCBI Taxonomy" id="75939"/>
    <lineage>
        <taxon>Eukaryota</taxon>
        <taxon>Metazoa</taxon>
        <taxon>Chordata</taxon>
        <taxon>Craniata</taxon>
        <taxon>Vertebrata</taxon>
        <taxon>Euteleostomi</taxon>
        <taxon>Actinopterygii</taxon>
        <taxon>Neopterygii</taxon>
        <taxon>Teleostei</taxon>
        <taxon>Protacanthopterygii</taxon>
        <taxon>Esociformes</taxon>
        <taxon>Umbridae</taxon>
        <taxon>Dallia</taxon>
    </lineage>
</organism>
<accession>A0ACC2H8Q9</accession>
<evidence type="ECO:0000313" key="1">
    <source>
        <dbReference type="EMBL" id="KAJ8012126.1"/>
    </source>
</evidence>
<comment type="caution">
    <text evidence="1">The sequence shown here is derived from an EMBL/GenBank/DDBJ whole genome shotgun (WGS) entry which is preliminary data.</text>
</comment>
<sequence>MDTFSRELKVTHILHKLLTAGCFRVLQTTRGLHCQPTWPHVLCLHHQSSQLDPLNRGEAVINTDPTKPPECRGSSMRETLISQVCYVFRERLAGGSKNRSSWFRRPLTQSFMAQCLGCVRGAERGESAVRQPTGLGFFCWVSRGWDQVSVTA</sequence>
<name>A0ACC2H8Q9_DALPE</name>
<dbReference type="EMBL" id="CM055732">
    <property type="protein sequence ID" value="KAJ8012126.1"/>
    <property type="molecule type" value="Genomic_DNA"/>
</dbReference>
<proteinExistence type="predicted"/>
<evidence type="ECO:0000313" key="2">
    <source>
        <dbReference type="Proteomes" id="UP001157502"/>
    </source>
</evidence>
<protein>
    <submittedName>
        <fullName evidence="1">Uncharacterized protein</fullName>
    </submittedName>
</protein>
<dbReference type="Proteomes" id="UP001157502">
    <property type="component" value="Chromosome 5"/>
</dbReference>
<gene>
    <name evidence="1" type="ORF">DPEC_G00065440</name>
</gene>
<reference evidence="1" key="1">
    <citation type="submission" date="2021-05" db="EMBL/GenBank/DDBJ databases">
        <authorList>
            <person name="Pan Q."/>
            <person name="Jouanno E."/>
            <person name="Zahm M."/>
            <person name="Klopp C."/>
            <person name="Cabau C."/>
            <person name="Louis A."/>
            <person name="Berthelot C."/>
            <person name="Parey E."/>
            <person name="Roest Crollius H."/>
            <person name="Montfort J."/>
            <person name="Robinson-Rechavi M."/>
            <person name="Bouchez O."/>
            <person name="Lampietro C."/>
            <person name="Lopez Roques C."/>
            <person name="Donnadieu C."/>
            <person name="Postlethwait J."/>
            <person name="Bobe J."/>
            <person name="Dillon D."/>
            <person name="Chandos A."/>
            <person name="von Hippel F."/>
            <person name="Guiguen Y."/>
        </authorList>
    </citation>
    <scope>NUCLEOTIDE SEQUENCE</scope>
    <source>
        <strain evidence="1">YG-Jan2019</strain>
    </source>
</reference>